<reference evidence="4" key="1">
    <citation type="submission" date="2016-10" db="EMBL/GenBank/DDBJ databases">
        <authorList>
            <person name="Varghese N."/>
            <person name="Submissions S."/>
        </authorList>
    </citation>
    <scope>NUCLEOTIDE SEQUENCE [LARGE SCALE GENOMIC DNA]</scope>
    <source>
        <strain evidence="4">CGMCC 4.3530</strain>
    </source>
</reference>
<feature type="transmembrane region" description="Helical" evidence="1">
    <location>
        <begin position="410"/>
        <end position="426"/>
    </location>
</feature>
<keyword evidence="1" id="KW-0812">Transmembrane</keyword>
<dbReference type="Proteomes" id="UP000199529">
    <property type="component" value="Unassembled WGS sequence"/>
</dbReference>
<keyword evidence="4" id="KW-1185">Reference proteome</keyword>
<keyword evidence="1" id="KW-0472">Membrane</keyword>
<dbReference type="RefSeq" id="WP_093274010.1">
    <property type="nucleotide sequence ID" value="NZ_FNOK01000045.1"/>
</dbReference>
<feature type="transmembrane region" description="Helical" evidence="1">
    <location>
        <begin position="354"/>
        <end position="374"/>
    </location>
</feature>
<dbReference type="Pfam" id="PF01970">
    <property type="entry name" value="TctA"/>
    <property type="match status" value="1"/>
</dbReference>
<dbReference type="AlphaFoldDB" id="A0A1H3Q3I6"/>
<keyword evidence="1" id="KW-1133">Transmembrane helix</keyword>
<dbReference type="InterPro" id="IPR002823">
    <property type="entry name" value="DUF112_TM"/>
</dbReference>
<organism evidence="3 4">
    <name type="scientific">Saccharopolyspora shandongensis</name>
    <dbReference type="NCBI Taxonomy" id="418495"/>
    <lineage>
        <taxon>Bacteria</taxon>
        <taxon>Bacillati</taxon>
        <taxon>Actinomycetota</taxon>
        <taxon>Actinomycetes</taxon>
        <taxon>Pseudonocardiales</taxon>
        <taxon>Pseudonocardiaceae</taxon>
        <taxon>Saccharopolyspora</taxon>
    </lineage>
</organism>
<proteinExistence type="predicted"/>
<evidence type="ECO:0000256" key="1">
    <source>
        <dbReference type="SAM" id="Phobius"/>
    </source>
</evidence>
<feature type="transmembrane region" description="Helical" evidence="1">
    <location>
        <begin position="318"/>
        <end position="342"/>
    </location>
</feature>
<dbReference type="PANTHER" id="PTHR35342:SF5">
    <property type="entry name" value="TRICARBOXYLIC TRANSPORT PROTEIN"/>
    <property type="match status" value="1"/>
</dbReference>
<feature type="transmembrane region" description="Helical" evidence="1">
    <location>
        <begin position="109"/>
        <end position="135"/>
    </location>
</feature>
<feature type="transmembrane region" description="Helical" evidence="1">
    <location>
        <begin position="470"/>
        <end position="489"/>
    </location>
</feature>
<evidence type="ECO:0000313" key="3">
    <source>
        <dbReference type="EMBL" id="SDZ07585.1"/>
    </source>
</evidence>
<feature type="transmembrane region" description="Helical" evidence="1">
    <location>
        <begin position="147"/>
        <end position="180"/>
    </location>
</feature>
<feature type="transmembrane region" description="Helical" evidence="1">
    <location>
        <begin position="200"/>
        <end position="220"/>
    </location>
</feature>
<accession>A0A1H3Q3I6</accession>
<sequence>MPQLDGLLNGFGVALSGTNLLMVLLGVVIGMVIGVLPGLGPTATIAMLLPVTYALEPSGAIILLAGIYYGAMYGGTITAVLVRVPGEVASIVTTFDGYEMARQGRAGTALGTAAIGSFVGGVVATVMLVAIAAPLAALAGKFGPPELFAVALLGLLLVLAIARGSLIKALAMLGLGLLIGTVGQDPVDGVARFTFGSLDLLGGLEVVAIAMGMFGIGEVLHNLHHGSNQKPLAAKTGKVWPSSQDLRASAGPIARGTLIGSVLGLVPGGGSVLSSMTSYAVERRRAKDPTRFGNGAIEGVAGPETANNAGSTASFLPLLTLGLPTGSVMALMFGALLLQGITPGPTLVSEHPDVFWGIMASMFIGNLMLLVLNIPLVGAFVQLLKIRMSVISAVTVMVTMVGVYSLNNSTFDMVVAVVAGLLGYAMRKTSFEPGPLVLSAILGGTLESNLRSSLTMSDGDPTIFVTRPVSLVLCTLFVAVLITGMWLAAKKRQTQAPSSTVARTG</sequence>
<evidence type="ECO:0000259" key="2">
    <source>
        <dbReference type="Pfam" id="PF01970"/>
    </source>
</evidence>
<name>A0A1H3Q3I6_9PSEU</name>
<evidence type="ECO:0000313" key="4">
    <source>
        <dbReference type="Proteomes" id="UP000199529"/>
    </source>
</evidence>
<gene>
    <name evidence="3" type="ORF">SAMN05216215_104543</name>
</gene>
<protein>
    <submittedName>
        <fullName evidence="3">Putative tricarboxylic transport membrane protein</fullName>
    </submittedName>
</protein>
<dbReference type="STRING" id="418495.SAMN05216215_104543"/>
<dbReference type="OrthoDB" id="9781349at2"/>
<feature type="domain" description="DUF112" evidence="2">
    <location>
        <begin position="20"/>
        <end position="438"/>
    </location>
</feature>
<dbReference type="PANTHER" id="PTHR35342">
    <property type="entry name" value="TRICARBOXYLIC TRANSPORT PROTEIN"/>
    <property type="match status" value="1"/>
</dbReference>
<dbReference type="EMBL" id="FNOK01000045">
    <property type="protein sequence ID" value="SDZ07585.1"/>
    <property type="molecule type" value="Genomic_DNA"/>
</dbReference>
<feature type="transmembrane region" description="Helical" evidence="1">
    <location>
        <begin position="20"/>
        <end position="49"/>
    </location>
</feature>